<evidence type="ECO:0000256" key="6">
    <source>
        <dbReference type="ARBA" id="ARBA00023180"/>
    </source>
</evidence>
<dbReference type="InterPro" id="IPR036869">
    <property type="entry name" value="J_dom_sf"/>
</dbReference>
<dbReference type="Gene3D" id="1.10.287.110">
    <property type="entry name" value="DnaJ domain"/>
    <property type="match status" value="1"/>
</dbReference>
<evidence type="ECO:0000256" key="1">
    <source>
        <dbReference type="ARBA" id="ARBA00004479"/>
    </source>
</evidence>
<gene>
    <name evidence="9" type="ORF">T4A_8971</name>
</gene>
<evidence type="ECO:0000256" key="2">
    <source>
        <dbReference type="ARBA" id="ARBA00022692"/>
    </source>
</evidence>
<comment type="caution">
    <text evidence="9">The sequence shown here is derived from an EMBL/GenBank/DDBJ whole genome shotgun (WGS) entry which is preliminary data.</text>
</comment>
<evidence type="ECO:0000256" key="7">
    <source>
        <dbReference type="SAM" id="Phobius"/>
    </source>
</evidence>
<evidence type="ECO:0000256" key="4">
    <source>
        <dbReference type="ARBA" id="ARBA00022989"/>
    </source>
</evidence>
<dbReference type="InterPro" id="IPR001623">
    <property type="entry name" value="DnaJ_domain"/>
</dbReference>
<keyword evidence="6" id="KW-0325">Glycoprotein</keyword>
<keyword evidence="5 7" id="KW-0472">Membrane</keyword>
<evidence type="ECO:0000313" key="10">
    <source>
        <dbReference type="Proteomes" id="UP000054632"/>
    </source>
</evidence>
<name>A0A0V1ED17_TRIPS</name>
<keyword evidence="2 7" id="KW-0812">Transmembrane</keyword>
<feature type="domain" description="J" evidence="8">
    <location>
        <begin position="636"/>
        <end position="701"/>
    </location>
</feature>
<dbReference type="GO" id="GO:0016020">
    <property type="term" value="C:membrane"/>
    <property type="evidence" value="ECO:0007669"/>
    <property type="project" value="UniProtKB-SubCell"/>
</dbReference>
<dbReference type="EMBL" id="JYDR01000055">
    <property type="protein sequence ID" value="KRY71659.1"/>
    <property type="molecule type" value="Genomic_DNA"/>
</dbReference>
<feature type="transmembrane region" description="Helical" evidence="7">
    <location>
        <begin position="761"/>
        <end position="778"/>
    </location>
</feature>
<dbReference type="Proteomes" id="UP000054632">
    <property type="component" value="Unassembled WGS sequence"/>
</dbReference>
<comment type="subcellular location">
    <subcellularLocation>
        <location evidence="1">Membrane</location>
        <topology evidence="1">Single-pass type I membrane protein</topology>
    </subcellularLocation>
</comment>
<dbReference type="AlphaFoldDB" id="A0A0V1ED17"/>
<dbReference type="PROSITE" id="PS50076">
    <property type="entry name" value="DNAJ_2"/>
    <property type="match status" value="1"/>
</dbReference>
<dbReference type="SMART" id="SM00271">
    <property type="entry name" value="DnaJ"/>
    <property type="match status" value="1"/>
</dbReference>
<sequence>MCFDLHPSIFWMKLSRAMKIFPRLKISEFILRRRQYVFCSVVLFGMFLLLRYYFFYPSESSLNDGKCSVVFEHIMQRFKADADIYDAIIVYADEITDVEPIWLPYTGNGYITVDVSEKGKMYIRGLTDEFLDTGFRPIVDVTLQNQYKSMLEAYIIHFKDGKVVKLQCYDVGNQCVQVVTTYFVHRTRPSVFIQHISISNPTDTTVILHLHRYEDTLQRFVKSRIESQSQVSAFQYTGSANGKVGMSVILSDFAKLLYVSSKKVEQLLIPSFIARYTVSEDMDKDQLKSDAINTALKVSNLAFNISSLMMFFTKISKAFYAVTALDDYSIIEEHTQAWNQLWNSGLSISYSKAPNGLNGDMINGTMYYILCHYELQSDNSVEFSSRPSHCYSSHSTLLPSKLWAKMNSVSTILLINSLWSYTLVEHGCGNLLLEGATGVVQALLLSFGALKHTTHHLEFDQQPQDLHRDFFFRNIYFTKSTYVNIRIMVNDENRAVMYASVNRTSPAGKELFACDAGCLDPPIELSSSSTLIPVKRTVPATPILYVTDQREHIERLKMSIHVREVANAPAHEHHIIALHKHGHRLGGLPPAFWFSLGVLLILFHLFLIKLIYNEYKSDRKPYPSWRYIEAFYSNENLYDILGVSRDASLKQIKRAFVDLSKKYHPDVNKGDRTCSNRYVKIVEAYSVLSKPESRRKYDSELNAQNYSHENSERPSNKNYQSSYSYSWYSWNPNLNSFYYYARHSTNQAKPNDDAADVNVRVIRLVFFLTIFSFVLQFIQHHIQRLKHIRNMEIVDQFNADSEFYQSPMSIHRKERCAAIIQSGNVRTRSSRPTLFRFSPRNRDKNWRSGASIGSTSHKERASWRGRCGKTLRTTHSELALEAGINNRPLTILNEGSKI</sequence>
<organism evidence="9 10">
    <name type="scientific">Trichinella pseudospiralis</name>
    <name type="common">Parasitic roundworm</name>
    <dbReference type="NCBI Taxonomy" id="6337"/>
    <lineage>
        <taxon>Eukaryota</taxon>
        <taxon>Metazoa</taxon>
        <taxon>Ecdysozoa</taxon>
        <taxon>Nematoda</taxon>
        <taxon>Enoplea</taxon>
        <taxon>Dorylaimia</taxon>
        <taxon>Trichinellida</taxon>
        <taxon>Trichinellidae</taxon>
        <taxon>Trichinella</taxon>
    </lineage>
</organism>
<dbReference type="PRINTS" id="PR00625">
    <property type="entry name" value="JDOMAIN"/>
</dbReference>
<evidence type="ECO:0000256" key="5">
    <source>
        <dbReference type="ARBA" id="ARBA00023136"/>
    </source>
</evidence>
<feature type="transmembrane region" description="Helical" evidence="7">
    <location>
        <begin position="591"/>
        <end position="612"/>
    </location>
</feature>
<dbReference type="Pfam" id="PF10222">
    <property type="entry name" value="DUF2152"/>
    <property type="match status" value="1"/>
</dbReference>
<keyword evidence="4 7" id="KW-1133">Transmembrane helix</keyword>
<accession>A0A0V1ED17</accession>
<keyword evidence="3" id="KW-0732">Signal</keyword>
<reference evidence="9 10" key="1">
    <citation type="submission" date="2015-01" db="EMBL/GenBank/DDBJ databases">
        <title>Evolution of Trichinella species and genotypes.</title>
        <authorList>
            <person name="Korhonen P.K."/>
            <person name="Edoardo P."/>
            <person name="Giuseppe L.R."/>
            <person name="Gasser R.B."/>
        </authorList>
    </citation>
    <scope>NUCLEOTIDE SEQUENCE [LARGE SCALE GENOMIC DNA]</scope>
    <source>
        <strain evidence="9">ISS13</strain>
    </source>
</reference>
<dbReference type="InterPro" id="IPR018795">
    <property type="entry name" value="K2013-like"/>
</dbReference>
<dbReference type="PANTHER" id="PTHR31386">
    <property type="entry name" value="UNCHARACTERIZED PROTEIN KIAA2013"/>
    <property type="match status" value="1"/>
</dbReference>
<feature type="transmembrane region" description="Helical" evidence="7">
    <location>
        <begin position="36"/>
        <end position="54"/>
    </location>
</feature>
<proteinExistence type="predicted"/>
<protein>
    <recommendedName>
        <fullName evidence="8">J domain-containing protein</fullName>
    </recommendedName>
</protein>
<dbReference type="PANTHER" id="PTHR31386:SF2">
    <property type="entry name" value="SIMILAR TO RIKEN CDNA 2510039O18"/>
    <property type="match status" value="1"/>
</dbReference>
<dbReference type="Pfam" id="PF00226">
    <property type="entry name" value="DnaJ"/>
    <property type="match status" value="1"/>
</dbReference>
<evidence type="ECO:0000259" key="8">
    <source>
        <dbReference type="PROSITE" id="PS50076"/>
    </source>
</evidence>
<dbReference type="CDD" id="cd06257">
    <property type="entry name" value="DnaJ"/>
    <property type="match status" value="1"/>
</dbReference>
<evidence type="ECO:0000256" key="3">
    <source>
        <dbReference type="ARBA" id="ARBA00022729"/>
    </source>
</evidence>
<dbReference type="SUPFAM" id="SSF46565">
    <property type="entry name" value="Chaperone J-domain"/>
    <property type="match status" value="1"/>
</dbReference>
<evidence type="ECO:0000313" key="9">
    <source>
        <dbReference type="EMBL" id="KRY71659.1"/>
    </source>
</evidence>